<feature type="compositionally biased region" description="Acidic residues" evidence="7">
    <location>
        <begin position="225"/>
        <end position="234"/>
    </location>
</feature>
<reference evidence="8" key="1">
    <citation type="submission" date="2025-05" db="UniProtKB">
        <authorList>
            <consortium name="Ensembl"/>
        </authorList>
    </citation>
    <scope>IDENTIFICATION</scope>
</reference>
<feature type="region of interest" description="Disordered" evidence="7">
    <location>
        <begin position="163"/>
        <end position="288"/>
    </location>
</feature>
<evidence type="ECO:0000256" key="2">
    <source>
        <dbReference type="ARBA" id="ARBA00004496"/>
    </source>
</evidence>
<keyword evidence="4" id="KW-0963">Cytoplasm</keyword>
<feature type="compositionally biased region" description="Acidic residues" evidence="7">
    <location>
        <begin position="79"/>
        <end position="96"/>
    </location>
</feature>
<comment type="similarity">
    <text evidence="3">Belongs to the CAVIN family.</text>
</comment>
<dbReference type="GO" id="GO:0005901">
    <property type="term" value="C:caveola"/>
    <property type="evidence" value="ECO:0007669"/>
    <property type="project" value="UniProtKB-SubCell"/>
</dbReference>
<protein>
    <recommendedName>
        <fullName evidence="10">Serum deprivation-response protein</fullName>
    </recommendedName>
</protein>
<evidence type="ECO:0000313" key="9">
    <source>
        <dbReference type="Proteomes" id="UP000694523"/>
    </source>
</evidence>
<proteinExistence type="inferred from homology"/>
<keyword evidence="5" id="KW-0472">Membrane</keyword>
<dbReference type="PANTHER" id="PTHR15240:SF1">
    <property type="entry name" value="CAVEOLAE-ASSOCIATED PROTEIN 2"/>
    <property type="match status" value="1"/>
</dbReference>
<name>A0A8C6SMM9_9GOBI</name>
<evidence type="ECO:0000256" key="5">
    <source>
        <dbReference type="ARBA" id="ARBA00023136"/>
    </source>
</evidence>
<dbReference type="Ensembl" id="ENSNMLT00000008590.1">
    <property type="protein sequence ID" value="ENSNMLP00000007542.1"/>
    <property type="gene ID" value="ENSNMLG00000005425.1"/>
</dbReference>
<dbReference type="AlphaFoldDB" id="A0A8C6SMM9"/>
<evidence type="ECO:0000256" key="3">
    <source>
        <dbReference type="ARBA" id="ARBA00008836"/>
    </source>
</evidence>
<feature type="region of interest" description="Disordered" evidence="7">
    <location>
        <begin position="46"/>
        <end position="96"/>
    </location>
</feature>
<keyword evidence="9" id="KW-1185">Reference proteome</keyword>
<organism evidence="8 9">
    <name type="scientific">Neogobius melanostomus</name>
    <name type="common">round goby</name>
    <dbReference type="NCBI Taxonomy" id="47308"/>
    <lineage>
        <taxon>Eukaryota</taxon>
        <taxon>Metazoa</taxon>
        <taxon>Chordata</taxon>
        <taxon>Craniata</taxon>
        <taxon>Vertebrata</taxon>
        <taxon>Euteleostomi</taxon>
        <taxon>Actinopterygii</taxon>
        <taxon>Neopterygii</taxon>
        <taxon>Teleostei</taxon>
        <taxon>Neoteleostei</taxon>
        <taxon>Acanthomorphata</taxon>
        <taxon>Gobiaria</taxon>
        <taxon>Gobiiformes</taxon>
        <taxon>Gobioidei</taxon>
        <taxon>Gobiidae</taxon>
        <taxon>Benthophilinae</taxon>
        <taxon>Neogobiini</taxon>
        <taxon>Neogobius</taxon>
    </lineage>
</organism>
<feature type="coiled-coil region" evidence="6">
    <location>
        <begin position="1"/>
        <end position="28"/>
    </location>
</feature>
<dbReference type="GO" id="GO:0005737">
    <property type="term" value="C:cytoplasm"/>
    <property type="evidence" value="ECO:0007669"/>
    <property type="project" value="UniProtKB-SubCell"/>
</dbReference>
<dbReference type="PANTHER" id="PTHR15240">
    <property type="entry name" value="CAVIN"/>
    <property type="match status" value="1"/>
</dbReference>
<feature type="compositionally biased region" description="Basic residues" evidence="7">
    <location>
        <begin position="253"/>
        <end position="268"/>
    </location>
</feature>
<feature type="compositionally biased region" description="Acidic residues" evidence="7">
    <location>
        <begin position="59"/>
        <end position="68"/>
    </location>
</feature>
<evidence type="ECO:0000256" key="7">
    <source>
        <dbReference type="SAM" id="MobiDB-lite"/>
    </source>
</evidence>
<comment type="subcellular location">
    <subcellularLocation>
        <location evidence="2">Cytoplasm</location>
    </subcellularLocation>
    <subcellularLocation>
        <location evidence="1">Membrane</location>
        <location evidence="1">Caveola</location>
    </subcellularLocation>
</comment>
<sequence length="308" mass="35330">MKEVRAQMEKQGAQVKKLEANHAHLIDRNQFRVLIFQEQTEIPSSVFVKDQPPFPRDDIMEEGEEPEAEGSGLHTIDLSSDEEAGLEAEPEDDWLLDPEVLEAMEPTRAEKLKRSSLKKVDSLKKAFSKQNIEKKMTKIGTKLVSVEQRQKMKMMSPISFSLKKPHGAAAEEEHVLEAVAEARDSPDAVAHEEEQEKVQGEQEKVQAEQEVQEEFQEMQEKVQEEQEEELEEGLSPDYALSSTLPQTWTWTWRKTRRRSQRRSRRRSQSRAGLRQGRSKTHVRATGNKHVLAVAARSVGETHRGQRPH</sequence>
<evidence type="ECO:0000256" key="1">
    <source>
        <dbReference type="ARBA" id="ARBA00004345"/>
    </source>
</evidence>
<keyword evidence="6" id="KW-0175">Coiled coil</keyword>
<dbReference type="Proteomes" id="UP000694523">
    <property type="component" value="Unplaced"/>
</dbReference>
<evidence type="ECO:0000256" key="6">
    <source>
        <dbReference type="SAM" id="Coils"/>
    </source>
</evidence>
<evidence type="ECO:0000313" key="8">
    <source>
        <dbReference type="Ensembl" id="ENSNMLP00000007542.1"/>
    </source>
</evidence>
<feature type="compositionally biased region" description="Basic and acidic residues" evidence="7">
    <location>
        <begin position="169"/>
        <end position="207"/>
    </location>
</feature>
<evidence type="ECO:0008006" key="10">
    <source>
        <dbReference type="Google" id="ProtNLM"/>
    </source>
</evidence>
<dbReference type="Ensembl" id="ENSNMLT00000008586.1">
    <property type="protein sequence ID" value="ENSNMLP00000007539.1"/>
    <property type="gene ID" value="ENSNMLG00000005425.1"/>
</dbReference>
<dbReference type="GO" id="GO:0005080">
    <property type="term" value="F:protein kinase C binding"/>
    <property type="evidence" value="ECO:0007669"/>
    <property type="project" value="TreeGrafter"/>
</dbReference>
<accession>A0A8C6SMM9</accession>
<evidence type="ECO:0000256" key="4">
    <source>
        <dbReference type="ARBA" id="ARBA00022490"/>
    </source>
</evidence>
<dbReference type="Pfam" id="PF15237">
    <property type="entry name" value="PTRF_SDPR"/>
    <property type="match status" value="1"/>
</dbReference>
<dbReference type="InterPro" id="IPR026752">
    <property type="entry name" value="Cavin_fam"/>
</dbReference>